<keyword evidence="2" id="KW-1185">Reference proteome</keyword>
<sequence>MSFLESPKNCISYKSLFVFPSHRYPKHLIYWPALLEGIP</sequence>
<evidence type="ECO:0000313" key="1">
    <source>
        <dbReference type="EnsemblMetazoa" id="tetur06g02210.1"/>
    </source>
</evidence>
<reference evidence="2" key="1">
    <citation type="submission" date="2011-08" db="EMBL/GenBank/DDBJ databases">
        <authorList>
            <person name="Rombauts S."/>
        </authorList>
    </citation>
    <scope>NUCLEOTIDE SEQUENCE</scope>
    <source>
        <strain evidence="2">London</strain>
    </source>
</reference>
<name>T1K6Y8_TETUR</name>
<protein>
    <submittedName>
        <fullName evidence="1">Uncharacterized protein</fullName>
    </submittedName>
</protein>
<dbReference type="AlphaFoldDB" id="T1K6Y8"/>
<proteinExistence type="predicted"/>
<evidence type="ECO:0000313" key="2">
    <source>
        <dbReference type="Proteomes" id="UP000015104"/>
    </source>
</evidence>
<dbReference type="Proteomes" id="UP000015104">
    <property type="component" value="Unassembled WGS sequence"/>
</dbReference>
<accession>T1K6Y8</accession>
<organism evidence="1 2">
    <name type="scientific">Tetranychus urticae</name>
    <name type="common">Two-spotted spider mite</name>
    <dbReference type="NCBI Taxonomy" id="32264"/>
    <lineage>
        <taxon>Eukaryota</taxon>
        <taxon>Metazoa</taxon>
        <taxon>Ecdysozoa</taxon>
        <taxon>Arthropoda</taxon>
        <taxon>Chelicerata</taxon>
        <taxon>Arachnida</taxon>
        <taxon>Acari</taxon>
        <taxon>Acariformes</taxon>
        <taxon>Trombidiformes</taxon>
        <taxon>Prostigmata</taxon>
        <taxon>Eleutherengona</taxon>
        <taxon>Raphignathae</taxon>
        <taxon>Tetranychoidea</taxon>
        <taxon>Tetranychidae</taxon>
        <taxon>Tetranychus</taxon>
    </lineage>
</organism>
<dbReference type="HOGENOM" id="CLU_3320613_0_0_1"/>
<dbReference type="EMBL" id="CAEY01001797">
    <property type="status" value="NOT_ANNOTATED_CDS"/>
    <property type="molecule type" value="Genomic_DNA"/>
</dbReference>
<reference evidence="1" key="2">
    <citation type="submission" date="2015-06" db="UniProtKB">
        <authorList>
            <consortium name="EnsemblMetazoa"/>
        </authorList>
    </citation>
    <scope>IDENTIFICATION</scope>
</reference>
<dbReference type="EnsemblMetazoa" id="tetur06g02210.1">
    <property type="protein sequence ID" value="tetur06g02210.1"/>
    <property type="gene ID" value="tetur06g02210"/>
</dbReference>